<dbReference type="InterPro" id="IPR036291">
    <property type="entry name" value="NAD(P)-bd_dom_sf"/>
</dbReference>
<sequence>MKEDAVKITIIGGSQGTGAQLATLAHSAGHDVTVLSRSGRGENGVRSLAGDASDPVVAAEAVTGADAVVITVGAAKGVHHQRAAVTRAVVAAMESAGVSRLVVQSSLGAGNSASQLPTVLRFITMLVLAKPLADHNEQESAVMNSKLDWTVLRPTGLTNKTPTGKWHAVEVGDATKLGGTIPRGDLAACMLESLEDDTTIGKALGVSSR</sequence>
<dbReference type="Proteomes" id="UP000247980">
    <property type="component" value="Unassembled WGS sequence"/>
</dbReference>
<dbReference type="SUPFAM" id="SSF51735">
    <property type="entry name" value="NAD(P)-binding Rossmann-fold domains"/>
    <property type="match status" value="1"/>
</dbReference>
<organism evidence="2 3">
    <name type="scientific">Arthrobacter psychrolactophilus</name>
    <dbReference type="NCBI Taxonomy" id="92442"/>
    <lineage>
        <taxon>Bacteria</taxon>
        <taxon>Bacillati</taxon>
        <taxon>Actinomycetota</taxon>
        <taxon>Actinomycetes</taxon>
        <taxon>Micrococcales</taxon>
        <taxon>Micrococcaceae</taxon>
        <taxon>Arthrobacter</taxon>
    </lineage>
</organism>
<proteinExistence type="predicted"/>
<dbReference type="AlphaFoldDB" id="A0A2V5IQW2"/>
<dbReference type="InterPro" id="IPR016040">
    <property type="entry name" value="NAD(P)-bd_dom"/>
</dbReference>
<dbReference type="Pfam" id="PF13460">
    <property type="entry name" value="NAD_binding_10"/>
    <property type="match status" value="1"/>
</dbReference>
<comment type="caution">
    <text evidence="2">The sequence shown here is derived from an EMBL/GenBank/DDBJ whole genome shotgun (WGS) entry which is preliminary data.</text>
</comment>
<name>A0A2V5IQW2_9MICC</name>
<evidence type="ECO:0000313" key="2">
    <source>
        <dbReference type="EMBL" id="PYI37772.1"/>
    </source>
</evidence>
<keyword evidence="3" id="KW-1185">Reference proteome</keyword>
<dbReference type="EMBL" id="QJVC01000017">
    <property type="protein sequence ID" value="PYI37772.1"/>
    <property type="molecule type" value="Genomic_DNA"/>
</dbReference>
<accession>A0A2V5IQW2</accession>
<dbReference type="PANTHER" id="PTHR15020">
    <property type="entry name" value="FLAVIN REDUCTASE-RELATED"/>
    <property type="match status" value="1"/>
</dbReference>
<dbReference type="PANTHER" id="PTHR15020:SF50">
    <property type="entry name" value="UPF0659 PROTEIN YMR090W"/>
    <property type="match status" value="1"/>
</dbReference>
<dbReference type="Gene3D" id="3.40.50.720">
    <property type="entry name" value="NAD(P)-binding Rossmann-like Domain"/>
    <property type="match status" value="1"/>
</dbReference>
<evidence type="ECO:0000259" key="1">
    <source>
        <dbReference type="Pfam" id="PF13460"/>
    </source>
</evidence>
<gene>
    <name evidence="2" type="ORF">CVS30_14025</name>
</gene>
<protein>
    <recommendedName>
        <fullName evidence="1">NAD(P)-binding domain-containing protein</fullName>
    </recommendedName>
</protein>
<evidence type="ECO:0000313" key="3">
    <source>
        <dbReference type="Proteomes" id="UP000247980"/>
    </source>
</evidence>
<dbReference type="OrthoDB" id="9771302at2"/>
<reference evidence="2 3" key="1">
    <citation type="submission" date="2018-05" db="EMBL/GenBank/DDBJ databases">
        <title>Genetic diversity of glacier-inhabiting Cryobacterium bacteria in China and description of Cryobacterium mengkeensis sp. nov. and Arthrobacter glacialis sp. nov.</title>
        <authorList>
            <person name="Liu Q."/>
            <person name="Xin Y.-H."/>
        </authorList>
    </citation>
    <scope>NUCLEOTIDE SEQUENCE [LARGE SCALE GENOMIC DNA]</scope>
    <source>
        <strain evidence="2 3">B7</strain>
    </source>
</reference>
<feature type="domain" description="NAD(P)-binding" evidence="1">
    <location>
        <begin position="12"/>
        <end position="196"/>
    </location>
</feature>